<evidence type="ECO:0000313" key="3">
    <source>
        <dbReference type="EMBL" id="EOA35682.1"/>
    </source>
</evidence>
<evidence type="ECO:0000313" key="4">
    <source>
        <dbReference type="Proteomes" id="UP000029121"/>
    </source>
</evidence>
<feature type="region of interest" description="Disordered" evidence="2">
    <location>
        <begin position="124"/>
        <end position="152"/>
    </location>
</feature>
<dbReference type="STRING" id="81985.R0GIG3"/>
<keyword evidence="1" id="KW-0175">Coiled coil</keyword>
<dbReference type="GO" id="GO:0046983">
    <property type="term" value="F:protein dimerization activity"/>
    <property type="evidence" value="ECO:0007669"/>
    <property type="project" value="InterPro"/>
</dbReference>
<dbReference type="EMBL" id="KB870806">
    <property type="protein sequence ID" value="EOA35682.1"/>
    <property type="molecule type" value="Genomic_DNA"/>
</dbReference>
<feature type="coiled-coil region" evidence="1">
    <location>
        <begin position="54"/>
        <end position="81"/>
    </location>
</feature>
<dbReference type="KEGG" id="crb:17894019"/>
<evidence type="ECO:0000256" key="2">
    <source>
        <dbReference type="SAM" id="MobiDB-lite"/>
    </source>
</evidence>
<dbReference type="SUPFAM" id="SSF55455">
    <property type="entry name" value="SRF-like"/>
    <property type="match status" value="1"/>
</dbReference>
<reference evidence="4" key="1">
    <citation type="journal article" date="2013" name="Nat. Genet.">
        <title>The Capsella rubella genome and the genomic consequences of rapid mating system evolution.</title>
        <authorList>
            <person name="Slotte T."/>
            <person name="Hazzouri K.M."/>
            <person name="Agren J.A."/>
            <person name="Koenig D."/>
            <person name="Maumus F."/>
            <person name="Guo Y.L."/>
            <person name="Steige K."/>
            <person name="Platts A.E."/>
            <person name="Escobar J.S."/>
            <person name="Newman L.K."/>
            <person name="Wang W."/>
            <person name="Mandakova T."/>
            <person name="Vello E."/>
            <person name="Smith L.M."/>
            <person name="Henz S.R."/>
            <person name="Steffen J."/>
            <person name="Takuno S."/>
            <person name="Brandvain Y."/>
            <person name="Coop G."/>
            <person name="Andolfatto P."/>
            <person name="Hu T.T."/>
            <person name="Blanchette M."/>
            <person name="Clark R.M."/>
            <person name="Quesneville H."/>
            <person name="Nordborg M."/>
            <person name="Gaut B.S."/>
            <person name="Lysak M.A."/>
            <person name="Jenkins J."/>
            <person name="Grimwood J."/>
            <person name="Chapman J."/>
            <person name="Prochnik S."/>
            <person name="Shu S."/>
            <person name="Rokhsar D."/>
            <person name="Schmutz J."/>
            <person name="Weigel D."/>
            <person name="Wright S.I."/>
        </authorList>
    </citation>
    <scope>NUCLEOTIDE SEQUENCE [LARGE SCALE GENOMIC DNA]</scope>
    <source>
        <strain evidence="4">cv. Monte Gargano</strain>
    </source>
</reference>
<dbReference type="InterPro" id="IPR036879">
    <property type="entry name" value="TF_MADSbox_sf"/>
</dbReference>
<protein>
    <recommendedName>
        <fullName evidence="5">MADS-box domain-containing protein</fullName>
    </recommendedName>
</protein>
<evidence type="ECO:0000256" key="1">
    <source>
        <dbReference type="SAM" id="Coils"/>
    </source>
</evidence>
<proteinExistence type="predicted"/>
<dbReference type="GO" id="GO:0003677">
    <property type="term" value="F:DNA binding"/>
    <property type="evidence" value="ECO:0007669"/>
    <property type="project" value="InterPro"/>
</dbReference>
<sequence>MSELSTLCGIKTCGVIYSPYNPEPEAWPSREGAERVISEFLEVPIEKRRMVTQEALLCERIAREQRQLQKLRTENRDSEMQNIMFGFLRREIDVPNLGELNIPDLISFIDKYINKLTCRAKQLRENGESSSSLPLSRPPVAPNSVVIPVEDNDHKNHNQQNLIQRQNDFRQVPQKIHKFNMNMNVNLDLSLNLNSNSNRRMILDLNQIPNAEEHEDIPSMEGSNPPT</sequence>
<name>R0GIG3_9BRAS</name>
<keyword evidence="4" id="KW-1185">Reference proteome</keyword>
<gene>
    <name evidence="3" type="ORF">CARUB_v10020903mg</name>
</gene>
<organism evidence="3 4">
    <name type="scientific">Capsella rubella</name>
    <dbReference type="NCBI Taxonomy" id="81985"/>
    <lineage>
        <taxon>Eukaryota</taxon>
        <taxon>Viridiplantae</taxon>
        <taxon>Streptophyta</taxon>
        <taxon>Embryophyta</taxon>
        <taxon>Tracheophyta</taxon>
        <taxon>Spermatophyta</taxon>
        <taxon>Magnoliopsida</taxon>
        <taxon>eudicotyledons</taxon>
        <taxon>Gunneridae</taxon>
        <taxon>Pentapetalae</taxon>
        <taxon>rosids</taxon>
        <taxon>malvids</taxon>
        <taxon>Brassicales</taxon>
        <taxon>Brassicaceae</taxon>
        <taxon>Camelineae</taxon>
        <taxon>Capsella</taxon>
    </lineage>
</organism>
<evidence type="ECO:0008006" key="5">
    <source>
        <dbReference type="Google" id="ProtNLM"/>
    </source>
</evidence>
<dbReference type="Proteomes" id="UP000029121">
    <property type="component" value="Unassembled WGS sequence"/>
</dbReference>
<dbReference type="OrthoDB" id="1110885at2759"/>
<accession>R0GIG3</accession>
<dbReference type="eggNOG" id="KOG0014">
    <property type="taxonomic scope" value="Eukaryota"/>
</dbReference>
<dbReference type="AlphaFoldDB" id="R0GIG3"/>